<evidence type="ECO:0000256" key="6">
    <source>
        <dbReference type="ARBA" id="ARBA00022737"/>
    </source>
</evidence>
<reference evidence="21" key="2">
    <citation type="submission" date="2025-08" db="UniProtKB">
        <authorList>
            <consortium name="Ensembl"/>
        </authorList>
    </citation>
    <scope>IDENTIFICATION</scope>
</reference>
<evidence type="ECO:0000256" key="16">
    <source>
        <dbReference type="ARBA" id="ARBA00073694"/>
    </source>
</evidence>
<evidence type="ECO:0000256" key="13">
    <source>
        <dbReference type="ARBA" id="ARBA00023242"/>
    </source>
</evidence>
<evidence type="ECO:0000256" key="17">
    <source>
        <dbReference type="PROSITE-ProRule" id="PRU00042"/>
    </source>
</evidence>
<evidence type="ECO:0000313" key="21">
    <source>
        <dbReference type="Ensembl" id="ENSSTOP00000020597.2"/>
    </source>
</evidence>
<accession>I3N8A1</accession>
<keyword evidence="22" id="KW-1185">Reference proteome</keyword>
<dbReference type="SUPFAM" id="SSF57667">
    <property type="entry name" value="beta-beta-alpha zinc fingers"/>
    <property type="match status" value="1"/>
</dbReference>
<keyword evidence="2" id="KW-0678">Repressor</keyword>
<dbReference type="Proteomes" id="UP000005215">
    <property type="component" value="Unassembled WGS sequence"/>
</dbReference>
<keyword evidence="9" id="KW-0832">Ubl conjugation</keyword>
<evidence type="ECO:0000256" key="8">
    <source>
        <dbReference type="ARBA" id="ARBA00022833"/>
    </source>
</evidence>
<evidence type="ECO:0000259" key="20">
    <source>
        <dbReference type="PROSITE" id="PS50157"/>
    </source>
</evidence>
<evidence type="ECO:0000256" key="11">
    <source>
        <dbReference type="ARBA" id="ARBA00023125"/>
    </source>
</evidence>
<keyword evidence="8" id="KW-0862">Zinc</keyword>
<dbReference type="GO" id="GO:0003700">
    <property type="term" value="F:DNA-binding transcription factor activity"/>
    <property type="evidence" value="ECO:0007669"/>
    <property type="project" value="InterPro"/>
</dbReference>
<dbReference type="GeneTree" id="ENSGT00940000157893"/>
<dbReference type="SMART" id="SM00401">
    <property type="entry name" value="ZnF_GATA"/>
    <property type="match status" value="1"/>
</dbReference>
<dbReference type="GO" id="GO:0008270">
    <property type="term" value="F:zinc ion binding"/>
    <property type="evidence" value="ECO:0007669"/>
    <property type="project" value="UniProtKB-KW"/>
</dbReference>
<dbReference type="InterPro" id="IPR028440">
    <property type="entry name" value="TRPS1"/>
</dbReference>
<dbReference type="SUPFAM" id="SSF57716">
    <property type="entry name" value="Glucocorticoid receptor-like (DNA-binding domain)"/>
    <property type="match status" value="1"/>
</dbReference>
<dbReference type="GO" id="GO:0006357">
    <property type="term" value="P:regulation of transcription by RNA polymerase II"/>
    <property type="evidence" value="ECO:0007669"/>
    <property type="project" value="TreeGrafter"/>
</dbReference>
<dbReference type="PANTHER" id="PTHR47034">
    <property type="entry name" value="ZINC FINGER TRANSCRIPTION FACTOR TRPS1"/>
    <property type="match status" value="1"/>
</dbReference>
<evidence type="ECO:0000256" key="7">
    <source>
        <dbReference type="ARBA" id="ARBA00022771"/>
    </source>
</evidence>
<evidence type="ECO:0000256" key="18">
    <source>
        <dbReference type="SAM" id="MobiDB-lite"/>
    </source>
</evidence>
<evidence type="ECO:0000256" key="3">
    <source>
        <dbReference type="ARBA" id="ARBA00022499"/>
    </source>
</evidence>
<dbReference type="InterPro" id="IPR013088">
    <property type="entry name" value="Znf_NHR/GATA"/>
</dbReference>
<dbReference type="SMART" id="SM00355">
    <property type="entry name" value="ZnF_C2H2"/>
    <property type="match status" value="6"/>
</dbReference>
<keyword evidence="13" id="KW-0539">Nucleus</keyword>
<feature type="region of interest" description="Disordered" evidence="18">
    <location>
        <begin position="317"/>
        <end position="348"/>
    </location>
</feature>
<feature type="compositionally biased region" description="Basic and acidic residues" evidence="18">
    <location>
        <begin position="814"/>
        <end position="826"/>
    </location>
</feature>
<dbReference type="Pfam" id="PF00320">
    <property type="entry name" value="GATA"/>
    <property type="match status" value="1"/>
</dbReference>
<evidence type="ECO:0000256" key="12">
    <source>
        <dbReference type="ARBA" id="ARBA00023163"/>
    </source>
</evidence>
<keyword evidence="6" id="KW-0677">Repeat</keyword>
<keyword evidence="3" id="KW-1017">Isopeptide bond</keyword>
<feature type="compositionally biased region" description="Polar residues" evidence="18">
    <location>
        <begin position="794"/>
        <end position="803"/>
    </location>
</feature>
<proteinExistence type="predicted"/>
<dbReference type="InterPro" id="IPR013087">
    <property type="entry name" value="Znf_C2H2_type"/>
</dbReference>
<feature type="compositionally biased region" description="Polar residues" evidence="18">
    <location>
        <begin position="40"/>
        <end position="49"/>
    </location>
</feature>
<dbReference type="eggNOG" id="KOG1601">
    <property type="taxonomic scope" value="Eukaryota"/>
</dbReference>
<comment type="subunit">
    <text evidence="15">Interacts with RNF4; regulates TRPS1 repressor activity. Interacts specifically with the activator form of GLI3 (GLI3A) but not with the repressor form (GLI3R).</text>
</comment>
<name>I3N8A1_ICTTR</name>
<evidence type="ECO:0000256" key="2">
    <source>
        <dbReference type="ARBA" id="ARBA00022491"/>
    </source>
</evidence>
<dbReference type="GO" id="GO:0000977">
    <property type="term" value="F:RNA polymerase II transcription regulatory region sequence-specific DNA binding"/>
    <property type="evidence" value="ECO:0007669"/>
    <property type="project" value="TreeGrafter"/>
</dbReference>
<dbReference type="AlphaFoldDB" id="I3N8A1"/>
<sequence length="1035" mass="114242">MVRKKNPPLRNVASEGEGQTLEPIGTESKVSGKNKEFSADQMSENTDQSDAAELNNKEEHSLHVQDPSSSTAGGVCEPLKSPQRAEADDPQDMACTPSGDSLETKEDHKMSPKATEETGQGQSGQANCQGLSPVSVASKNPQVPSDGGVRPNKSKTDLLVNDNPDLAPLSPELQDFKCNICGYGYYGNDPTDLIKHFRKYHLGLHNRTRQDAELDSKILALHNMVQFSHSKDFQKVNRSVLSGVLQDINSSRPVLLNGTYDVQVTSGGTFIGIGRKTPDCQGNTKYFRCKFCNFTYMGNSSTELEQHFLQTHPNKIKASLPSSEGAKPSEKNSNKTIPTLRSSDSGDLGKWQDKITVKAGDDTPVGYSVPIKPLDSSRQNDVLLFHYETVHESQASDVKQEANHLQGSDGQQAIKESKEHSCTKCDFITQVEEEISRHYRRAHSCYKCRQCSFTAADTQSLLEHFNTVHCQEQDITTANGEEDGHAISAIKEEPKIDLKVYSLLNPDSKMAEPVCESVVKREKLDDKDGLKEKAWSESSGDDLRSVAWRGADILRGSPSYTQASLGLLTPVSGTQEQTKTLRDSPSVEAAHLARPIYGLAVETKGFLQGVPAGGEKSGAITPQYPASGESKSKDESQSLLRRRRGSGVFCANCLTTKTSLWRKNANGGYVCNACGLYQKLHSTPRPLNIIKQNNGEQIIRRRTRKRLNPEALQAEQLNKQQRGSSEEQVNGSPLERRSEDHLTESHQREIPLPSLSKYEAQGSLTKSHSAQQPVLVSQTLDIHKRMQPLHIQIKSPQESTGEPGNSSSVSEGKGSSERGSPIEKYMRPAKHPNYSPPGSPIEKYQYPLFGLPFVHNDFQSEADWLRFWSKYKLSVPGNPHYLSHVPGLPNPCQNYVPYPTFNLPPHFSAVGSDNDIPLDLAIKHSRPGPTANGASKEKTKAPPNVKNEGPLNVVKTEKVDRSTQDELSTKCVHCGIVFLDEVMYALHMSCHGDSGPFQCSICQHLCTDKYDFTTHIQRGLHRNNAQMEKNGKPKE</sequence>
<evidence type="ECO:0000256" key="4">
    <source>
        <dbReference type="ARBA" id="ARBA00022553"/>
    </source>
</evidence>
<keyword evidence="10" id="KW-0805">Transcription regulation</keyword>
<comment type="subcellular location">
    <subcellularLocation>
        <location evidence="1">Nucleus</location>
    </subcellularLocation>
</comment>
<feature type="region of interest" description="Disordered" evidence="18">
    <location>
        <begin position="611"/>
        <end position="640"/>
    </location>
</feature>
<feature type="region of interest" description="Disordered" evidence="18">
    <location>
        <begin position="715"/>
        <end position="754"/>
    </location>
</feature>
<dbReference type="PRINTS" id="PR00619">
    <property type="entry name" value="GATAZNFINGER"/>
</dbReference>
<evidence type="ECO:0000313" key="22">
    <source>
        <dbReference type="Proteomes" id="UP000005215"/>
    </source>
</evidence>
<reference evidence="21" key="3">
    <citation type="submission" date="2025-09" db="UniProtKB">
        <authorList>
            <consortium name="Ensembl"/>
        </authorList>
    </citation>
    <scope>IDENTIFICATION</scope>
</reference>
<dbReference type="PROSITE" id="PS00028">
    <property type="entry name" value="ZINC_FINGER_C2H2_1"/>
    <property type="match status" value="2"/>
</dbReference>
<feature type="compositionally biased region" description="Polar residues" evidence="18">
    <location>
        <begin position="715"/>
        <end position="731"/>
    </location>
</feature>
<organism evidence="21 22">
    <name type="scientific">Ictidomys tridecemlineatus</name>
    <name type="common">Thirteen-lined ground squirrel</name>
    <name type="synonym">Spermophilus tridecemlineatus</name>
    <dbReference type="NCBI Taxonomy" id="43179"/>
    <lineage>
        <taxon>Eukaryota</taxon>
        <taxon>Metazoa</taxon>
        <taxon>Chordata</taxon>
        <taxon>Craniata</taxon>
        <taxon>Vertebrata</taxon>
        <taxon>Euteleostomi</taxon>
        <taxon>Mammalia</taxon>
        <taxon>Eutheria</taxon>
        <taxon>Euarchontoglires</taxon>
        <taxon>Glires</taxon>
        <taxon>Rodentia</taxon>
        <taxon>Sciuromorpha</taxon>
        <taxon>Sciuridae</taxon>
        <taxon>Xerinae</taxon>
        <taxon>Marmotini</taxon>
        <taxon>Ictidomys</taxon>
    </lineage>
</organism>
<evidence type="ECO:0000256" key="5">
    <source>
        <dbReference type="ARBA" id="ARBA00022723"/>
    </source>
</evidence>
<dbReference type="InterPro" id="IPR036236">
    <property type="entry name" value="Znf_C2H2_sf"/>
</dbReference>
<dbReference type="FunFam" id="3.30.160.60:FF:000674">
    <property type="entry name" value="zinc finger transcription factor Trps1 isoform X2"/>
    <property type="match status" value="1"/>
</dbReference>
<dbReference type="PROSITE" id="PS50157">
    <property type="entry name" value="ZINC_FINGER_C2H2_2"/>
    <property type="match status" value="1"/>
</dbReference>
<evidence type="ECO:0000256" key="10">
    <source>
        <dbReference type="ARBA" id="ARBA00023015"/>
    </source>
</evidence>
<gene>
    <name evidence="21" type="primary">TRPS1</name>
</gene>
<feature type="compositionally biased region" description="Basic and acidic residues" evidence="18">
    <location>
        <begin position="734"/>
        <end position="749"/>
    </location>
</feature>
<feature type="domain" description="GATA-type" evidence="19">
    <location>
        <begin position="644"/>
        <end position="702"/>
    </location>
</feature>
<feature type="compositionally biased region" description="Polar residues" evidence="18">
    <location>
        <begin position="334"/>
        <end position="345"/>
    </location>
</feature>
<comment type="function">
    <text evidence="14">Transcriptional repressor. Binds specifically to GATA sequences and represses expression of GATA-regulated genes at selected sites and stages in vertebrate development. Regulates chondrocyte proliferation and differentiation. Executes multiple functions in proliferating chondrocytes, expanding the region of distal chondrocytes, activating proliferation in columnar cells and supporting the differentiation of columnar into hypertrophic chondrocytes.</text>
</comment>
<dbReference type="HOGENOM" id="CLU_701243_0_0_1"/>
<keyword evidence="12" id="KW-0804">Transcription</keyword>
<evidence type="ECO:0000256" key="15">
    <source>
        <dbReference type="ARBA" id="ARBA00066009"/>
    </source>
</evidence>
<evidence type="ECO:0000256" key="1">
    <source>
        <dbReference type="ARBA" id="ARBA00004123"/>
    </source>
</evidence>
<dbReference type="EMBL" id="AGTP01001764">
    <property type="status" value="NOT_ANNOTATED_CDS"/>
    <property type="molecule type" value="Genomic_DNA"/>
</dbReference>
<dbReference type="PANTHER" id="PTHR47034:SF1">
    <property type="entry name" value="ZINC FINGER TRANSCRIPTION FACTOR TRPS1"/>
    <property type="match status" value="1"/>
</dbReference>
<dbReference type="GO" id="GO:0001501">
    <property type="term" value="P:skeletal system development"/>
    <property type="evidence" value="ECO:0007669"/>
    <property type="project" value="UniProtKB-ARBA"/>
</dbReference>
<dbReference type="EMBL" id="AGTP01001765">
    <property type="status" value="NOT_ANNOTATED_CDS"/>
    <property type="molecule type" value="Genomic_DNA"/>
</dbReference>
<evidence type="ECO:0000256" key="9">
    <source>
        <dbReference type="ARBA" id="ARBA00022843"/>
    </source>
</evidence>
<feature type="region of interest" description="Disordered" evidence="18">
    <location>
        <begin position="793"/>
        <end position="833"/>
    </location>
</feature>
<dbReference type="Gene3D" id="3.30.50.10">
    <property type="entry name" value="Erythroid Transcription Factor GATA-1, subunit A"/>
    <property type="match status" value="1"/>
</dbReference>
<evidence type="ECO:0000259" key="19">
    <source>
        <dbReference type="PROSITE" id="PS50114"/>
    </source>
</evidence>
<feature type="compositionally biased region" description="Polar residues" evidence="18">
    <location>
        <begin position="117"/>
        <end position="143"/>
    </location>
</feature>
<keyword evidence="7 17" id="KW-0863">Zinc-finger</keyword>
<protein>
    <recommendedName>
        <fullName evidence="16">Zinc finger transcription factor Trps1</fullName>
    </recommendedName>
</protein>
<dbReference type="CDD" id="cd00202">
    <property type="entry name" value="ZnF_GATA"/>
    <property type="match status" value="1"/>
</dbReference>
<dbReference type="PROSITE" id="PS00344">
    <property type="entry name" value="GATA_ZN_FINGER_1"/>
    <property type="match status" value="1"/>
</dbReference>
<feature type="region of interest" description="Disordered" evidence="18">
    <location>
        <begin position="923"/>
        <end position="950"/>
    </location>
</feature>
<keyword evidence="11" id="KW-0238">DNA-binding</keyword>
<feature type="region of interest" description="Disordered" evidence="18">
    <location>
        <begin position="395"/>
        <end position="415"/>
    </location>
</feature>
<reference evidence="22" key="1">
    <citation type="submission" date="2011-11" db="EMBL/GenBank/DDBJ databases">
        <title>The Draft Genome of Spermophilus tridecemlineatus.</title>
        <authorList>
            <consortium name="The Broad Institute Genome Assembly &amp; Analysis Group"/>
            <consortium name="Computational R&amp;D Group"/>
            <consortium name="and Sequencing Platform"/>
            <person name="Di Palma F."/>
            <person name="Alfoldi J."/>
            <person name="Johnson J."/>
            <person name="Berlin A."/>
            <person name="Gnerre S."/>
            <person name="Jaffe D."/>
            <person name="MacCallum I."/>
            <person name="Young S."/>
            <person name="Walker B.J."/>
            <person name="Lindblad-Toh K."/>
        </authorList>
    </citation>
    <scope>NUCLEOTIDE SEQUENCE [LARGE SCALE GENOMIC DNA]</scope>
</reference>
<feature type="domain" description="C2H2-type" evidence="20">
    <location>
        <begin position="446"/>
        <end position="474"/>
    </location>
</feature>
<feature type="compositionally biased region" description="Polar residues" evidence="18">
    <location>
        <begin position="395"/>
        <end position="411"/>
    </location>
</feature>
<feature type="compositionally biased region" description="Basic and acidic residues" evidence="18">
    <location>
        <begin position="102"/>
        <end position="116"/>
    </location>
</feature>
<dbReference type="FunFam" id="3.30.160.60:FF:001213">
    <property type="entry name" value="Transcriptional repressor GATA binding 1"/>
    <property type="match status" value="1"/>
</dbReference>
<dbReference type="PROSITE" id="PS50114">
    <property type="entry name" value="GATA_ZN_FINGER_2"/>
    <property type="match status" value="1"/>
</dbReference>
<dbReference type="Gene3D" id="3.30.160.60">
    <property type="entry name" value="Classic Zinc Finger"/>
    <property type="match status" value="2"/>
</dbReference>
<dbReference type="GO" id="GO:0005634">
    <property type="term" value="C:nucleus"/>
    <property type="evidence" value="ECO:0007669"/>
    <property type="project" value="UniProtKB-SubCell"/>
</dbReference>
<feature type="region of interest" description="Disordered" evidence="18">
    <location>
        <begin position="1"/>
        <end position="156"/>
    </location>
</feature>
<dbReference type="InterPro" id="IPR000679">
    <property type="entry name" value="Znf_GATA"/>
</dbReference>
<dbReference type="GO" id="GO:0045892">
    <property type="term" value="P:negative regulation of DNA-templated transcription"/>
    <property type="evidence" value="ECO:0007669"/>
    <property type="project" value="UniProtKB-ARBA"/>
</dbReference>
<evidence type="ECO:0000256" key="14">
    <source>
        <dbReference type="ARBA" id="ARBA00058641"/>
    </source>
</evidence>
<dbReference type="Ensembl" id="ENSSTOT00000027230.2">
    <property type="protein sequence ID" value="ENSSTOP00000020597.2"/>
    <property type="gene ID" value="ENSSTOG00000026496.2"/>
</dbReference>
<keyword evidence="4" id="KW-0597">Phosphoprotein</keyword>
<dbReference type="FunFam" id="3.30.50.10:FF:000020">
    <property type="entry name" value="Zinc finger transcription factor Trps1"/>
    <property type="match status" value="1"/>
</dbReference>
<keyword evidence="5" id="KW-0479">Metal-binding</keyword>
<feature type="compositionally biased region" description="Low complexity" evidence="18">
    <location>
        <begin position="804"/>
        <end position="813"/>
    </location>
</feature>